<evidence type="ECO:0000256" key="1">
    <source>
        <dbReference type="SAM" id="MobiDB-lite"/>
    </source>
</evidence>
<sequence>MINKLVRLVGISVLMLLAGFTVLSLGNAQVDANSVIYNGANPQMTPTIGGGTSGTGGTPAGLEHYVYVTVGNEKSNYSSNGALQDGTNGRQSVIDYQKYKDAGSPEIIEHMYLKNTNADGTKDISFQRAFRYPENIPLNQIGRPIVEEQKEDLKPDVTSNSDEAKQKVNFWANGAHMANAYVTLAPGQWVDISMPLKITNLDSINYQKGTAFQVYEGEQYWTGGTNLVVRLAEQIDPDTYSDFQKGQYLITYLDKDGYYQQAKDIQSLMPKFDLARDITFSSLNTPFGTSDSSLWTGGTYFVDGNKMVATDEKGQSLNFLDMLYSHGYAPVWRNGRLLTYESFNAYEGSNTPGNPDYFKYMRDVLGHNGIGGINWQVVKVLVADNATVNRGAKWAPLDHVTLFDPKQEKNGSASEVPVTKDNVKIASDNGRINADGTLDTSTPGVYNVTYTYEAVYSDSVRRTISKTIQVTVPGNPNGGGGQAPSSNTSDNNANPTNNNGGNNAWNPTNPTDSNGTGLPNYAAVKGAAVYATKRIYLYQHPTFKKSQRLATYPKVARTARPMFVVIGYARSSNGALRYKVRDVNHGKKMAGKIGYITANRKFVVNVYYQSLKGSHNIIVISKKGIHAYKHVNLTGKFKTYKRWTPLKVKRLVHHNLTTRYQLKNGDYVTANKKLVFQIDGHLVVVRGYQTK</sequence>
<gene>
    <name evidence="3" type="ORF">LBUCD034_0435</name>
</gene>
<feature type="domain" description="DUF5776" evidence="2">
    <location>
        <begin position="607"/>
        <end position="675"/>
    </location>
</feature>
<dbReference type="Gene3D" id="2.60.40.10">
    <property type="entry name" value="Immunoglobulins"/>
    <property type="match status" value="1"/>
</dbReference>
<dbReference type="KEGG" id="lbn:LBUCD034_0435"/>
<organism evidence="3 4">
    <name type="scientific">Lentilactobacillus buchneri subsp. silagei CD034</name>
    <dbReference type="NCBI Taxonomy" id="1071400"/>
    <lineage>
        <taxon>Bacteria</taxon>
        <taxon>Bacillati</taxon>
        <taxon>Bacillota</taxon>
        <taxon>Bacilli</taxon>
        <taxon>Lactobacillales</taxon>
        <taxon>Lactobacillaceae</taxon>
        <taxon>Lentilactobacillus</taxon>
        <taxon>Lentilactobacillus buchneri subsp. silagei</taxon>
    </lineage>
</organism>
<evidence type="ECO:0000313" key="4">
    <source>
        <dbReference type="Proteomes" id="UP000007332"/>
    </source>
</evidence>
<reference evidence="3 4" key="1">
    <citation type="journal article" date="2012" name="J. Biotechnol.">
        <title>Insights into the completely annotated genome of Lactobacillus buchneri CD034, a strain isolated from stable grass silage.</title>
        <authorList>
            <person name="Heinl S."/>
            <person name="Wibberg D."/>
            <person name="Eikmeyer F."/>
            <person name="Szczepanowski R."/>
            <person name="Blom J."/>
            <person name="Linke B."/>
            <person name="Goesmann A."/>
            <person name="Grabherr R."/>
            <person name="Schwab H."/>
            <person name="Puhler A."/>
            <person name="Schluter A."/>
        </authorList>
    </citation>
    <scope>NUCLEOTIDE SEQUENCE [LARGE SCALE GENOMIC DNA]</scope>
    <source>
        <strain evidence="3 4">CD034</strain>
    </source>
</reference>
<proteinExistence type="predicted"/>
<evidence type="ECO:0000259" key="2">
    <source>
        <dbReference type="Pfam" id="PF19087"/>
    </source>
</evidence>
<evidence type="ECO:0000313" key="3">
    <source>
        <dbReference type="EMBL" id="AFR99534.1"/>
    </source>
</evidence>
<dbReference type="RefSeq" id="WP_014939405.1">
    <property type="nucleotide sequence ID" value="NC_018610.1"/>
</dbReference>
<dbReference type="PATRIC" id="fig|1071400.3.peg.428"/>
<keyword evidence="4" id="KW-1185">Reference proteome</keyword>
<dbReference type="EMBL" id="CP003043">
    <property type="protein sequence ID" value="AFR99534.1"/>
    <property type="molecule type" value="Genomic_DNA"/>
</dbReference>
<accession>J9W3E9</accession>
<dbReference type="Pfam" id="PF19087">
    <property type="entry name" value="DUF5776"/>
    <property type="match status" value="1"/>
</dbReference>
<dbReference type="InterPro" id="IPR013783">
    <property type="entry name" value="Ig-like_fold"/>
</dbReference>
<dbReference type="Proteomes" id="UP000007332">
    <property type="component" value="Chromosome"/>
</dbReference>
<dbReference type="InterPro" id="IPR044081">
    <property type="entry name" value="DUF5776"/>
</dbReference>
<feature type="region of interest" description="Disordered" evidence="1">
    <location>
        <begin position="469"/>
        <end position="517"/>
    </location>
</feature>
<feature type="compositionally biased region" description="Low complexity" evidence="1">
    <location>
        <begin position="483"/>
        <end position="511"/>
    </location>
</feature>
<dbReference type="HOGENOM" id="CLU_398374_0_0_9"/>
<dbReference type="eggNOG" id="ENOG5030B0Q">
    <property type="taxonomic scope" value="Bacteria"/>
</dbReference>
<dbReference type="STRING" id="1071400.LBUCD034_0435"/>
<name>J9W3E9_LENBU</name>
<dbReference type="AlphaFoldDB" id="J9W3E9"/>
<protein>
    <recommendedName>
        <fullName evidence="2">DUF5776 domain-containing protein</fullName>
    </recommendedName>
</protein>